<comment type="caution">
    <text evidence="3">The sequence shown here is derived from an EMBL/GenBank/DDBJ whole genome shotgun (WGS) entry which is preliminary data.</text>
</comment>
<dbReference type="InterPro" id="IPR016039">
    <property type="entry name" value="Thiolase-like"/>
</dbReference>
<evidence type="ECO:0000259" key="1">
    <source>
        <dbReference type="Pfam" id="PF00108"/>
    </source>
</evidence>
<gene>
    <name evidence="3" type="ORF">MMF94_38725</name>
</gene>
<dbReference type="InterPro" id="IPR055140">
    <property type="entry name" value="Thiolase_C_2"/>
</dbReference>
<proteinExistence type="predicted"/>
<dbReference type="Pfam" id="PF22691">
    <property type="entry name" value="Thiolase_C_1"/>
    <property type="match status" value="1"/>
</dbReference>
<name>A0ABS9TSX7_9PSEU</name>
<keyword evidence="4" id="KW-1185">Reference proteome</keyword>
<dbReference type="SUPFAM" id="SSF53901">
    <property type="entry name" value="Thiolase-like"/>
    <property type="match status" value="2"/>
</dbReference>
<accession>A0ABS9TSX7</accession>
<evidence type="ECO:0000313" key="3">
    <source>
        <dbReference type="EMBL" id="MCH6171657.1"/>
    </source>
</evidence>
<dbReference type="CDD" id="cd00829">
    <property type="entry name" value="SCP-x_thiolase"/>
    <property type="match status" value="1"/>
</dbReference>
<evidence type="ECO:0000313" key="4">
    <source>
        <dbReference type="Proteomes" id="UP001299970"/>
    </source>
</evidence>
<protein>
    <submittedName>
        <fullName evidence="3">Thiolase family protein</fullName>
    </submittedName>
</protein>
<dbReference type="PANTHER" id="PTHR42870:SF1">
    <property type="entry name" value="NON-SPECIFIC LIPID-TRANSFER PROTEIN-LIKE 2"/>
    <property type="match status" value="1"/>
</dbReference>
<evidence type="ECO:0000259" key="2">
    <source>
        <dbReference type="Pfam" id="PF22691"/>
    </source>
</evidence>
<dbReference type="PIRSF" id="PIRSF000429">
    <property type="entry name" value="Ac-CoA_Ac_transf"/>
    <property type="match status" value="1"/>
</dbReference>
<reference evidence="3 4" key="1">
    <citation type="submission" date="2022-03" db="EMBL/GenBank/DDBJ databases">
        <title>Pseudonocardia alaer sp. nov., a novel actinomycete isolated from reed forest soil.</title>
        <authorList>
            <person name="Wang L."/>
        </authorList>
    </citation>
    <scope>NUCLEOTIDE SEQUENCE [LARGE SCALE GENOMIC DNA]</scope>
    <source>
        <strain evidence="3 4">Y-16303</strain>
    </source>
</reference>
<sequence>MTGNGGPWLSGVGLTPFGRQPGPTALEWQARAALAALDDAQVLATEVDVVICGYATTHGHLMPADLLAEQIGARPDAAFGMSAGGATGLAMVAAAARLIRAGDATTVLVAAGEDRASGQSGDVSTRTLAQVGHRRYEVPLGATVPAYYALLASHHLAQHDLTPADLAPLAVQMRAHAGPTEGAHLRAPVTVADVEQSRMIAEPLRLLDCCPVSDGGAAFLVSAEPRGGRAVRITGTGEGHRHQHICEADFSDLGARRAARTALRRAGRDLDDVDIAGIYDSFTITLAMLLEEIGFSTPGTSGADAARGSFDRAGRLPLNTHGGLLSYGHCGVGGGMAHLAEVVTQLRGAAGARQVPRPPRTALAHADGGVMSAHVSIVVEAA</sequence>
<dbReference type="Proteomes" id="UP001299970">
    <property type="component" value="Unassembled WGS sequence"/>
</dbReference>
<dbReference type="InterPro" id="IPR020616">
    <property type="entry name" value="Thiolase_N"/>
</dbReference>
<dbReference type="Pfam" id="PF00108">
    <property type="entry name" value="Thiolase_N"/>
    <property type="match status" value="1"/>
</dbReference>
<dbReference type="Gene3D" id="3.40.47.10">
    <property type="match status" value="1"/>
</dbReference>
<dbReference type="EMBL" id="JAKXMK010000047">
    <property type="protein sequence ID" value="MCH6171657.1"/>
    <property type="molecule type" value="Genomic_DNA"/>
</dbReference>
<feature type="domain" description="Thiolase N-terminal" evidence="1">
    <location>
        <begin position="23"/>
        <end position="224"/>
    </location>
</feature>
<organism evidence="3 4">
    <name type="scientific">Pseudonocardia alaniniphila</name>
    <dbReference type="NCBI Taxonomy" id="75291"/>
    <lineage>
        <taxon>Bacteria</taxon>
        <taxon>Bacillati</taxon>
        <taxon>Actinomycetota</taxon>
        <taxon>Actinomycetes</taxon>
        <taxon>Pseudonocardiales</taxon>
        <taxon>Pseudonocardiaceae</taxon>
        <taxon>Pseudonocardia</taxon>
    </lineage>
</organism>
<dbReference type="PANTHER" id="PTHR42870">
    <property type="entry name" value="ACETYL-COA C-ACETYLTRANSFERASE"/>
    <property type="match status" value="1"/>
</dbReference>
<dbReference type="InterPro" id="IPR002155">
    <property type="entry name" value="Thiolase"/>
</dbReference>
<dbReference type="RefSeq" id="WP_241042462.1">
    <property type="nucleotide sequence ID" value="NZ_JAKXMK010000047.1"/>
</dbReference>
<feature type="domain" description="Thiolase C-terminal" evidence="2">
    <location>
        <begin position="237"/>
        <end position="379"/>
    </location>
</feature>